<name>A0A1D1XK21_9ARAE</name>
<feature type="chain" id="PRO_5008899517" evidence="1">
    <location>
        <begin position="20"/>
        <end position="132"/>
    </location>
</feature>
<organism evidence="2">
    <name type="scientific">Anthurium amnicola</name>
    <dbReference type="NCBI Taxonomy" id="1678845"/>
    <lineage>
        <taxon>Eukaryota</taxon>
        <taxon>Viridiplantae</taxon>
        <taxon>Streptophyta</taxon>
        <taxon>Embryophyta</taxon>
        <taxon>Tracheophyta</taxon>
        <taxon>Spermatophyta</taxon>
        <taxon>Magnoliopsida</taxon>
        <taxon>Liliopsida</taxon>
        <taxon>Araceae</taxon>
        <taxon>Pothoideae</taxon>
        <taxon>Potheae</taxon>
        <taxon>Anthurium</taxon>
    </lineage>
</organism>
<gene>
    <name evidence="2" type="primary">63</name>
    <name evidence="2" type="ORF">g.258</name>
</gene>
<accession>A0A1D1XK21</accession>
<feature type="signal peptide" evidence="1">
    <location>
        <begin position="1"/>
        <end position="19"/>
    </location>
</feature>
<keyword evidence="1" id="KW-0732">Signal</keyword>
<dbReference type="EMBL" id="GDJX01025193">
    <property type="protein sequence ID" value="JAT42743.1"/>
    <property type="molecule type" value="Transcribed_RNA"/>
</dbReference>
<proteinExistence type="predicted"/>
<sequence>MKLTLVFILFSLFMGVTTATYALKDPKIPDQVPVHEVLPLPVVITQDHINKRKYFVESKWYGTLDPNEEVFAIFHCGNGSKADKFNVTKIFSDFKETFEVTVPSKTQVVTCRRGIFDIDSFRYFFKFEHKEE</sequence>
<evidence type="ECO:0000256" key="1">
    <source>
        <dbReference type="SAM" id="SignalP"/>
    </source>
</evidence>
<evidence type="ECO:0000313" key="2">
    <source>
        <dbReference type="EMBL" id="JAT42743.1"/>
    </source>
</evidence>
<protein>
    <submittedName>
        <fullName evidence="2">Capsid assembly protein 63</fullName>
    </submittedName>
</protein>
<dbReference type="AlphaFoldDB" id="A0A1D1XK21"/>
<reference evidence="2" key="1">
    <citation type="submission" date="2015-07" db="EMBL/GenBank/DDBJ databases">
        <title>Transcriptome Assembly of Anthurium amnicola.</title>
        <authorList>
            <person name="Suzuki J."/>
        </authorList>
    </citation>
    <scope>NUCLEOTIDE SEQUENCE</scope>
</reference>